<organism evidence="2 3">
    <name type="scientific">Paralvinella palmiformis</name>
    <dbReference type="NCBI Taxonomy" id="53620"/>
    <lineage>
        <taxon>Eukaryota</taxon>
        <taxon>Metazoa</taxon>
        <taxon>Spiralia</taxon>
        <taxon>Lophotrochozoa</taxon>
        <taxon>Annelida</taxon>
        <taxon>Polychaeta</taxon>
        <taxon>Sedentaria</taxon>
        <taxon>Canalipalpata</taxon>
        <taxon>Terebellida</taxon>
        <taxon>Terebelliformia</taxon>
        <taxon>Alvinellidae</taxon>
        <taxon>Paralvinella</taxon>
    </lineage>
</organism>
<reference evidence="2" key="1">
    <citation type="journal article" date="2023" name="Mol. Biol. Evol.">
        <title>Third-Generation Sequencing Reveals the Adaptive Role of the Epigenome in Three Deep-Sea Polychaetes.</title>
        <authorList>
            <person name="Perez M."/>
            <person name="Aroh O."/>
            <person name="Sun Y."/>
            <person name="Lan Y."/>
            <person name="Juniper S.K."/>
            <person name="Young C.R."/>
            <person name="Angers B."/>
            <person name="Qian P.Y."/>
        </authorList>
    </citation>
    <scope>NUCLEOTIDE SEQUENCE</scope>
    <source>
        <strain evidence="2">P08H-3</strain>
    </source>
</reference>
<keyword evidence="3" id="KW-1185">Reference proteome</keyword>
<dbReference type="AlphaFoldDB" id="A0AAD9MZJ1"/>
<feature type="chain" id="PRO_5042113255" evidence="1">
    <location>
        <begin position="21"/>
        <end position="222"/>
    </location>
</feature>
<proteinExistence type="predicted"/>
<evidence type="ECO:0000313" key="3">
    <source>
        <dbReference type="Proteomes" id="UP001208570"/>
    </source>
</evidence>
<sequence>MILSLSVWLIICQLKGQALGYCLYGDDPNCAFQCHCSVDNECSGGTCPSGCDTSLPSGYNWRGSSCQIANDDDRLQQFYLTVYNTSDNEVLCGYHHNPVFTHITITCPRPLIGRYVHFKKKASVTLEAAVLCEVIIIGHKYIGCEDGFYGTNCQDQCGQCKTNTICDRYNGTCHDGCQIWWTDTKCNTYISLPNRTDEILTLLNKTSNSIEIRSNILEYLQI</sequence>
<dbReference type="EMBL" id="JAODUP010000357">
    <property type="protein sequence ID" value="KAK2151597.1"/>
    <property type="molecule type" value="Genomic_DNA"/>
</dbReference>
<protein>
    <submittedName>
        <fullName evidence="2">Uncharacterized protein</fullName>
    </submittedName>
</protein>
<dbReference type="Proteomes" id="UP001208570">
    <property type="component" value="Unassembled WGS sequence"/>
</dbReference>
<evidence type="ECO:0000313" key="2">
    <source>
        <dbReference type="EMBL" id="KAK2151597.1"/>
    </source>
</evidence>
<keyword evidence="1" id="KW-0732">Signal</keyword>
<accession>A0AAD9MZJ1</accession>
<comment type="caution">
    <text evidence="2">The sequence shown here is derived from an EMBL/GenBank/DDBJ whole genome shotgun (WGS) entry which is preliminary data.</text>
</comment>
<name>A0AAD9MZJ1_9ANNE</name>
<gene>
    <name evidence="2" type="ORF">LSH36_357g00034</name>
</gene>
<feature type="signal peptide" evidence="1">
    <location>
        <begin position="1"/>
        <end position="20"/>
    </location>
</feature>
<dbReference type="Gene3D" id="2.60.120.260">
    <property type="entry name" value="Galactose-binding domain-like"/>
    <property type="match status" value="1"/>
</dbReference>
<evidence type="ECO:0000256" key="1">
    <source>
        <dbReference type="SAM" id="SignalP"/>
    </source>
</evidence>